<feature type="region of interest" description="Disordered" evidence="2">
    <location>
        <begin position="159"/>
        <end position="179"/>
    </location>
</feature>
<feature type="coiled-coil region" evidence="1">
    <location>
        <begin position="93"/>
        <end position="145"/>
    </location>
</feature>
<gene>
    <name evidence="3" type="ORF">AQI70_34050</name>
</gene>
<name>A0A117NVK6_9ACTN</name>
<dbReference type="Proteomes" id="UP000054024">
    <property type="component" value="Unassembled WGS sequence"/>
</dbReference>
<organism evidence="3 4">
    <name type="scientific">Streptomyces curacoi</name>
    <dbReference type="NCBI Taxonomy" id="146536"/>
    <lineage>
        <taxon>Bacteria</taxon>
        <taxon>Bacillati</taxon>
        <taxon>Actinomycetota</taxon>
        <taxon>Actinomycetes</taxon>
        <taxon>Kitasatosporales</taxon>
        <taxon>Streptomycetaceae</taxon>
        <taxon>Streptomyces</taxon>
    </lineage>
</organism>
<proteinExistence type="predicted"/>
<dbReference type="AlphaFoldDB" id="A0A117NVK6"/>
<dbReference type="EMBL" id="LMWJ01000032">
    <property type="protein sequence ID" value="KUM68216.1"/>
    <property type="molecule type" value="Genomic_DNA"/>
</dbReference>
<comment type="caution">
    <text evidence="3">The sequence shown here is derived from an EMBL/GenBank/DDBJ whole genome shotgun (WGS) entry which is preliminary data.</text>
</comment>
<reference evidence="3 4" key="1">
    <citation type="submission" date="2015-10" db="EMBL/GenBank/DDBJ databases">
        <title>Draft genome sequence of Streptomyces curacoi DSM 40107, type strain for the species Streptomyces curacoi.</title>
        <authorList>
            <person name="Ruckert C."/>
            <person name="Winkler A."/>
            <person name="Kalinowski J."/>
            <person name="Kampfer P."/>
            <person name="Glaeser S."/>
        </authorList>
    </citation>
    <scope>NUCLEOTIDE SEQUENCE [LARGE SCALE GENOMIC DNA]</scope>
    <source>
        <strain evidence="3 4">DSM 40107</strain>
    </source>
</reference>
<dbReference type="STRING" id="146536.AQI70_34050"/>
<keyword evidence="1" id="KW-0175">Coiled coil</keyword>
<evidence type="ECO:0000313" key="3">
    <source>
        <dbReference type="EMBL" id="KUM68216.1"/>
    </source>
</evidence>
<sequence length="179" mass="19414">MPRLNAQDKASNEAAVRAAMEQILQGNLPPGAKADLKTLAQLSGVTRTGFYAKRNRDGTSRPGAYQHLAEEFTGRLQALQDAGEIVDPRAAQLERLKKQNAELTDRVARRDAEVAKLTEFRTLAISRLAAQYDEIERLRSMLTQQAEAADVVTRLSLRAKDAPPGSCSSDSGDIPDGGP</sequence>
<evidence type="ECO:0000313" key="4">
    <source>
        <dbReference type="Proteomes" id="UP000054024"/>
    </source>
</evidence>
<dbReference type="RefSeq" id="WP_062156303.1">
    <property type="nucleotide sequence ID" value="NZ_KQ947996.1"/>
</dbReference>
<keyword evidence="4" id="KW-1185">Reference proteome</keyword>
<evidence type="ECO:0000256" key="1">
    <source>
        <dbReference type="SAM" id="Coils"/>
    </source>
</evidence>
<protein>
    <submittedName>
        <fullName evidence="3">Uncharacterized protein</fullName>
    </submittedName>
</protein>
<dbReference type="OrthoDB" id="4550235at2"/>
<evidence type="ECO:0000256" key="2">
    <source>
        <dbReference type="SAM" id="MobiDB-lite"/>
    </source>
</evidence>
<accession>A0A117NVK6</accession>